<dbReference type="CDD" id="cd00565">
    <property type="entry name" value="Ubl_ThiS"/>
    <property type="match status" value="1"/>
</dbReference>
<dbReference type="RefSeq" id="WP_101916639.1">
    <property type="nucleotide sequence ID" value="NZ_JAFMUR010000003.1"/>
</dbReference>
<dbReference type="OrthoDB" id="1525151at2"/>
<evidence type="ECO:0000313" key="1">
    <source>
        <dbReference type="EMBL" id="SOS74125.1"/>
    </source>
</evidence>
<reference evidence="2" key="1">
    <citation type="submission" date="2017-11" db="EMBL/GenBank/DDBJ databases">
        <authorList>
            <person name="Duchaud E."/>
        </authorList>
    </citation>
    <scope>NUCLEOTIDE SEQUENCE [LARGE SCALE GENOMIC DNA]</scope>
    <source>
        <strain evidence="2">Tenacibaculum sp. TNO020</strain>
    </source>
</reference>
<dbReference type="NCBIfam" id="TIGR01683">
    <property type="entry name" value="thiS"/>
    <property type="match status" value="1"/>
</dbReference>
<name>A0A2H1YF75_9FLAO</name>
<dbReference type="Gene3D" id="3.10.20.30">
    <property type="match status" value="1"/>
</dbReference>
<dbReference type="PANTHER" id="PTHR34472:SF1">
    <property type="entry name" value="SULFUR CARRIER PROTEIN THIS"/>
    <property type="match status" value="1"/>
</dbReference>
<evidence type="ECO:0000313" key="2">
    <source>
        <dbReference type="Proteomes" id="UP000234211"/>
    </source>
</evidence>
<protein>
    <submittedName>
        <fullName evidence="1">Thiamine biosynthesis protein ThiS</fullName>
    </submittedName>
</protein>
<dbReference type="Pfam" id="PF02597">
    <property type="entry name" value="ThiS"/>
    <property type="match status" value="1"/>
</dbReference>
<sequence length="67" mass="7592">MITIKVNQQEHQILETLTLQEFVEYLNIQTNGIAIAINSSVVKKTDWSLKLLQHNDDILIIKSTQGG</sequence>
<dbReference type="InterPro" id="IPR016155">
    <property type="entry name" value="Mopterin_synth/thiamin_S_b"/>
</dbReference>
<dbReference type="EMBL" id="OENF01000010">
    <property type="protein sequence ID" value="SOS74125.1"/>
    <property type="molecule type" value="Genomic_DNA"/>
</dbReference>
<dbReference type="AlphaFoldDB" id="A0A2H1YF75"/>
<dbReference type="InterPro" id="IPR003749">
    <property type="entry name" value="ThiS/MoaD-like"/>
</dbReference>
<dbReference type="PANTHER" id="PTHR34472">
    <property type="entry name" value="SULFUR CARRIER PROTEIN THIS"/>
    <property type="match status" value="1"/>
</dbReference>
<dbReference type="SUPFAM" id="SSF54285">
    <property type="entry name" value="MoaD/ThiS"/>
    <property type="match status" value="1"/>
</dbReference>
<organism evidence="1 2">
    <name type="scientific">Tenacibaculum piscium</name>
    <dbReference type="NCBI Taxonomy" id="1458515"/>
    <lineage>
        <taxon>Bacteria</taxon>
        <taxon>Pseudomonadati</taxon>
        <taxon>Bacteroidota</taxon>
        <taxon>Flavobacteriia</taxon>
        <taxon>Flavobacteriales</taxon>
        <taxon>Flavobacteriaceae</taxon>
        <taxon>Tenacibaculum</taxon>
    </lineage>
</organism>
<dbReference type="InterPro" id="IPR012675">
    <property type="entry name" value="Beta-grasp_dom_sf"/>
</dbReference>
<keyword evidence="2" id="KW-1185">Reference proteome</keyword>
<accession>A0A2H1YF75</accession>
<gene>
    <name evidence="1" type="ORF">TNO020_180156</name>
</gene>
<dbReference type="Proteomes" id="UP000234211">
    <property type="component" value="Unassembled WGS sequence"/>
</dbReference>
<dbReference type="InterPro" id="IPR010035">
    <property type="entry name" value="Thi_S"/>
</dbReference>
<proteinExistence type="predicted"/>